<feature type="transmembrane region" description="Helical" evidence="1">
    <location>
        <begin position="62"/>
        <end position="83"/>
    </location>
</feature>
<organism evidence="2">
    <name type="scientific">Trypanosoma vivax (strain Y486)</name>
    <dbReference type="NCBI Taxonomy" id="1055687"/>
    <lineage>
        <taxon>Eukaryota</taxon>
        <taxon>Discoba</taxon>
        <taxon>Euglenozoa</taxon>
        <taxon>Kinetoplastea</taxon>
        <taxon>Metakinetoplastina</taxon>
        <taxon>Trypanosomatida</taxon>
        <taxon>Trypanosomatidae</taxon>
        <taxon>Trypanosoma</taxon>
        <taxon>Duttonella</taxon>
    </lineage>
</organism>
<keyword evidence="1" id="KW-1133">Transmembrane helix</keyword>
<evidence type="ECO:0000256" key="1">
    <source>
        <dbReference type="SAM" id="Phobius"/>
    </source>
</evidence>
<keyword evidence="1" id="KW-0812">Transmembrane</keyword>
<feature type="transmembrane region" description="Helical" evidence="1">
    <location>
        <begin position="210"/>
        <end position="229"/>
    </location>
</feature>
<feature type="transmembrane region" description="Helical" evidence="1">
    <location>
        <begin position="20"/>
        <end position="42"/>
    </location>
</feature>
<feature type="transmembrane region" description="Helical" evidence="1">
    <location>
        <begin position="149"/>
        <end position="172"/>
    </location>
</feature>
<gene>
    <name evidence="2" type="ORF">TVY486_1103690</name>
</gene>
<evidence type="ECO:0000313" key="2">
    <source>
        <dbReference type="EMBL" id="CCC52885.1"/>
    </source>
</evidence>
<dbReference type="AlphaFoldDB" id="G0UAQ0"/>
<sequence>MLLHADLSFVCVLSHIILPFGLHSGFFVCALHFMTRMAVYGFCPRMQFKFSYALPVRTVVKIVYDVVFCFIFLFSLIFCSFTREILNITTYSLGVEKTSIVSLFSVQPHCGSSFELRGFSPNTYVLRMFLVHIKTAVPFPPQMVLYKSYTFIFISVSTASLNVFSFHSYPVFNFNKEVKNTNCILTVHFYSIPVNPSVFFFFFFFKKKSLYFSCIRLHFLHFVYEIYLFRLDDFMFYSRQ</sequence>
<accession>G0UAQ0</accession>
<name>G0UAQ0_TRYVY</name>
<proteinExistence type="predicted"/>
<dbReference type="VEuPathDB" id="TriTrypDB:TvY486_1103690"/>
<protein>
    <submittedName>
        <fullName evidence="2">Uncharacterized protein</fullName>
    </submittedName>
</protein>
<dbReference type="EMBL" id="HE573027">
    <property type="protein sequence ID" value="CCC52885.1"/>
    <property type="molecule type" value="Genomic_DNA"/>
</dbReference>
<reference evidence="2" key="1">
    <citation type="journal article" date="2012" name="Proc. Natl. Acad. Sci. U.S.A.">
        <title>Antigenic diversity is generated by distinct evolutionary mechanisms in African trypanosome species.</title>
        <authorList>
            <person name="Jackson A.P."/>
            <person name="Berry A."/>
            <person name="Aslett M."/>
            <person name="Allison H.C."/>
            <person name="Burton P."/>
            <person name="Vavrova-Anderson J."/>
            <person name="Brown R."/>
            <person name="Browne H."/>
            <person name="Corton N."/>
            <person name="Hauser H."/>
            <person name="Gamble J."/>
            <person name="Gilderthorp R."/>
            <person name="Marcello L."/>
            <person name="McQuillan J."/>
            <person name="Otto T.D."/>
            <person name="Quail M.A."/>
            <person name="Sanders M.J."/>
            <person name="van Tonder A."/>
            <person name="Ginger M.L."/>
            <person name="Field M.C."/>
            <person name="Barry J.D."/>
            <person name="Hertz-Fowler C."/>
            <person name="Berriman M."/>
        </authorList>
    </citation>
    <scope>NUCLEOTIDE SEQUENCE</scope>
    <source>
        <strain evidence="2">Y486</strain>
    </source>
</reference>
<feature type="transmembrane region" description="Helical" evidence="1">
    <location>
        <begin position="184"/>
        <end position="204"/>
    </location>
</feature>
<keyword evidence="1" id="KW-0472">Membrane</keyword>